<dbReference type="InterPro" id="IPR052020">
    <property type="entry name" value="Cyclic_di-GMP/3'3'-cGAMP_PDE"/>
</dbReference>
<name>F8IGM8_ALIAT</name>
<dbReference type="STRING" id="1048834.TC41_2408"/>
<dbReference type="SMART" id="SM00471">
    <property type="entry name" value="HDc"/>
    <property type="match status" value="1"/>
</dbReference>
<dbReference type="InterPro" id="IPR003607">
    <property type="entry name" value="HD/PDEase_dom"/>
</dbReference>
<dbReference type="OrthoDB" id="9759601at2"/>
<reference evidence="3" key="2">
    <citation type="submission" date="2011-06" db="EMBL/GenBank/DDBJ databases">
        <title>The complete genome sequence of Alicyclobacillus acidocaldarius sp. Tc-4-1.</title>
        <authorList>
            <person name="Chen Y."/>
            <person name="He Y."/>
            <person name="Dong Z."/>
            <person name="Hu S."/>
        </authorList>
    </citation>
    <scope>NUCLEOTIDE SEQUENCE [LARGE SCALE GENOMIC DNA]</scope>
    <source>
        <strain evidence="3">Tc-4-1</strain>
    </source>
</reference>
<dbReference type="SUPFAM" id="SSF109604">
    <property type="entry name" value="HD-domain/PDEase-like"/>
    <property type="match status" value="1"/>
</dbReference>
<dbReference type="PATRIC" id="fig|1048834.4.peg.2277"/>
<accession>F8IGM8</accession>
<dbReference type="PANTHER" id="PTHR45228">
    <property type="entry name" value="CYCLIC DI-GMP PHOSPHODIESTERASE TM_0186-RELATED"/>
    <property type="match status" value="1"/>
</dbReference>
<dbReference type="eggNOG" id="COG3437">
    <property type="taxonomic scope" value="Bacteria"/>
</dbReference>
<dbReference type="Gene3D" id="1.10.3210.10">
    <property type="entry name" value="Hypothetical protein af1432"/>
    <property type="match status" value="1"/>
</dbReference>
<dbReference type="InterPro" id="IPR037522">
    <property type="entry name" value="HD_GYP_dom"/>
</dbReference>
<proteinExistence type="predicted"/>
<feature type="domain" description="HD-GYP" evidence="1">
    <location>
        <begin position="88"/>
        <end position="298"/>
    </location>
</feature>
<dbReference type="PROSITE" id="PS51832">
    <property type="entry name" value="HD_GYP"/>
    <property type="match status" value="1"/>
</dbReference>
<evidence type="ECO:0000313" key="3">
    <source>
        <dbReference type="Proteomes" id="UP000000292"/>
    </source>
</evidence>
<evidence type="ECO:0000313" key="2">
    <source>
        <dbReference type="EMBL" id="AEJ44308.1"/>
    </source>
</evidence>
<organism evidence="2 3">
    <name type="scientific">Alicyclobacillus acidocaldarius (strain Tc-4-1)</name>
    <name type="common">Bacillus acidocaldarius</name>
    <dbReference type="NCBI Taxonomy" id="1048834"/>
    <lineage>
        <taxon>Bacteria</taxon>
        <taxon>Bacillati</taxon>
        <taxon>Bacillota</taxon>
        <taxon>Bacilli</taxon>
        <taxon>Bacillales</taxon>
        <taxon>Alicyclobacillaceae</taxon>
        <taxon>Alicyclobacillus</taxon>
    </lineage>
</organism>
<dbReference type="HOGENOM" id="CLU_902064_0_0_9"/>
<dbReference type="CDD" id="cd00077">
    <property type="entry name" value="HDc"/>
    <property type="match status" value="1"/>
</dbReference>
<dbReference type="EMBL" id="CP002902">
    <property type="protein sequence ID" value="AEJ44308.1"/>
    <property type="molecule type" value="Genomic_DNA"/>
</dbReference>
<sequence>MELEIGQDGAIAAVRGNLDELLDFAPDEIRGVPSAFLHPQITEAGLHTLWVRRRNGDRALLHAFSIPHDTHTQVYLAHVFEQDTIQVKLAYQSALFRGLAFAAEYGDPELLNHLSRVERYTIWIAEEALRWEQPDVSRITLAAYVHDVGKSAIPREILYKPAKLTPEEYKLVQTHTQKGRDVLEEVESYIQQENAWLYDEKSWRWAKEVALHHHENWDGTGYPTGAAGEEIPLVARVVKLVDVLDALLEARPYKEGWPPEQVKREIDQKKGVEFDPHLAEWLLAQDWAFVQNIATGKKG</sequence>
<dbReference type="Proteomes" id="UP000000292">
    <property type="component" value="Chromosome"/>
</dbReference>
<dbReference type="AlphaFoldDB" id="F8IGM8"/>
<protein>
    <submittedName>
        <fullName evidence="2">Putative PAS/PAC sensor protein</fullName>
    </submittedName>
</protein>
<gene>
    <name evidence="2" type="ordered locus">TC41_2408</name>
</gene>
<dbReference type="KEGG" id="aad:TC41_2408"/>
<evidence type="ECO:0000259" key="1">
    <source>
        <dbReference type="PROSITE" id="PS51832"/>
    </source>
</evidence>
<dbReference type="Pfam" id="PF13487">
    <property type="entry name" value="HD_5"/>
    <property type="match status" value="1"/>
</dbReference>
<dbReference type="PANTHER" id="PTHR45228:SF8">
    <property type="entry name" value="TWO-COMPONENT RESPONSE REGULATOR-RELATED"/>
    <property type="match status" value="1"/>
</dbReference>
<reference evidence="2 3" key="1">
    <citation type="journal article" date="2011" name="J. Bacteriol.">
        <title>Complete Genome Sequence of Alicyclobacillus acidocaldarius Strain Tc-4-1.</title>
        <authorList>
            <person name="Chen Y."/>
            <person name="He Y."/>
            <person name="Zhang B."/>
            <person name="Yang J."/>
            <person name="Li W."/>
            <person name="Dong Z."/>
            <person name="Hu S."/>
        </authorList>
    </citation>
    <scope>NUCLEOTIDE SEQUENCE [LARGE SCALE GENOMIC DNA]</scope>
    <source>
        <strain evidence="2 3">Tc-4-1</strain>
    </source>
</reference>